<reference evidence="5 6" key="1">
    <citation type="submission" date="2019-02" db="EMBL/GenBank/DDBJ databases">
        <title>Paenibacillus sp. nov., isolated from surface-sterilized tissue of Thalictrum simplex L.</title>
        <authorList>
            <person name="Tuo L."/>
        </authorList>
    </citation>
    <scope>NUCLEOTIDE SEQUENCE [LARGE SCALE GENOMIC DNA]</scope>
    <source>
        <strain evidence="5 6">N2SHLJ1</strain>
    </source>
</reference>
<dbReference type="GO" id="GO:0008652">
    <property type="term" value="P:amino acid biosynthetic process"/>
    <property type="evidence" value="ECO:0007669"/>
    <property type="project" value="UniProtKB-ARBA"/>
</dbReference>
<organism evidence="5 6">
    <name type="scientific">Paenibacillus thalictri</name>
    <dbReference type="NCBI Taxonomy" id="2527873"/>
    <lineage>
        <taxon>Bacteria</taxon>
        <taxon>Bacillati</taxon>
        <taxon>Bacillota</taxon>
        <taxon>Bacilli</taxon>
        <taxon>Bacillales</taxon>
        <taxon>Paenibacillaceae</taxon>
        <taxon>Paenibacillus</taxon>
    </lineage>
</organism>
<dbReference type="AlphaFoldDB" id="A0A4V6MSC2"/>
<comment type="caution">
    <text evidence="5">The sequence shown here is derived from an EMBL/GenBank/DDBJ whole genome shotgun (WGS) entry which is preliminary data.</text>
</comment>
<dbReference type="EMBL" id="SIRE01000042">
    <property type="protein sequence ID" value="TBL69044.1"/>
    <property type="molecule type" value="Genomic_DNA"/>
</dbReference>
<proteinExistence type="inferred from homology"/>
<dbReference type="InterPro" id="IPR043131">
    <property type="entry name" value="BCAT-like_N"/>
</dbReference>
<comment type="similarity">
    <text evidence="2">Belongs to the class-IV pyridoxal-phosphate-dependent aminotransferase family.</text>
</comment>
<evidence type="ECO:0000313" key="6">
    <source>
        <dbReference type="Proteomes" id="UP000293142"/>
    </source>
</evidence>
<evidence type="ECO:0000256" key="3">
    <source>
        <dbReference type="ARBA" id="ARBA00011738"/>
    </source>
</evidence>
<dbReference type="GO" id="GO:0005829">
    <property type="term" value="C:cytosol"/>
    <property type="evidence" value="ECO:0007669"/>
    <property type="project" value="TreeGrafter"/>
</dbReference>
<evidence type="ECO:0000256" key="4">
    <source>
        <dbReference type="ARBA" id="ARBA00022898"/>
    </source>
</evidence>
<comment type="subunit">
    <text evidence="3">Homodimer.</text>
</comment>
<sequence length="297" mass="32970">MVIVLLNGKLIDEQKAVVSVYDHGFLYGMGLFETFRTYGGEPFLLERHVRRLEAGCRDLGIGYTPDAGEIAWSVRSLLEANHLKDAYIRWTVTAGEGILGLPAGEYDQPNVIGYIKELPAVNIQPDAPGKTLQLLKLRRNSPEGEVRHKSLHYMNNILGKRELSAYTWAKQAEGLFLDERGYVAEGLVSNLFFIKNGVCCTPSLDTGILPGITREFVLELAESRGMRTEQGLYRWEELLEADEVFMTNSIQEIVPVTSIYDTAGTERIIGSRQAGAVTAHLLEQYRAAACAKSSIGE</sequence>
<evidence type="ECO:0000256" key="2">
    <source>
        <dbReference type="ARBA" id="ARBA00009320"/>
    </source>
</evidence>
<dbReference type="GO" id="GO:0046394">
    <property type="term" value="P:carboxylic acid biosynthetic process"/>
    <property type="evidence" value="ECO:0007669"/>
    <property type="project" value="UniProtKB-ARBA"/>
</dbReference>
<dbReference type="OrthoDB" id="9805628at2"/>
<gene>
    <name evidence="5" type="primary">pabC</name>
    <name evidence="5" type="ORF">EYB31_37405</name>
</gene>
<dbReference type="InterPro" id="IPR043132">
    <property type="entry name" value="BCAT-like_C"/>
</dbReference>
<dbReference type="InterPro" id="IPR001544">
    <property type="entry name" value="Aminotrans_IV"/>
</dbReference>
<dbReference type="EC" id="4.1.3.38" evidence="5"/>
<evidence type="ECO:0000313" key="5">
    <source>
        <dbReference type="EMBL" id="TBL69044.1"/>
    </source>
</evidence>
<dbReference type="FunFam" id="3.20.10.10:FF:000002">
    <property type="entry name" value="D-alanine aminotransferase"/>
    <property type="match status" value="1"/>
</dbReference>
<dbReference type="Proteomes" id="UP000293142">
    <property type="component" value="Unassembled WGS sequence"/>
</dbReference>
<dbReference type="RefSeq" id="WP_131018696.1">
    <property type="nucleotide sequence ID" value="NZ_SIRE01000042.1"/>
</dbReference>
<protein>
    <submittedName>
        <fullName evidence="5">4-amino-4-deoxychorismate lyase</fullName>
        <ecNumber evidence="5">4.1.3.38</ecNumber>
    </submittedName>
</protein>
<dbReference type="SUPFAM" id="SSF56752">
    <property type="entry name" value="D-aminoacid aminotransferase-like PLP-dependent enzymes"/>
    <property type="match status" value="1"/>
</dbReference>
<dbReference type="PANTHER" id="PTHR42743:SF11">
    <property type="entry name" value="AMINODEOXYCHORISMATE LYASE"/>
    <property type="match status" value="1"/>
</dbReference>
<dbReference type="Pfam" id="PF01063">
    <property type="entry name" value="Aminotran_4"/>
    <property type="match status" value="1"/>
</dbReference>
<comment type="cofactor">
    <cofactor evidence="1">
        <name>pyridoxal 5'-phosphate</name>
        <dbReference type="ChEBI" id="CHEBI:597326"/>
    </cofactor>
</comment>
<evidence type="ECO:0000256" key="1">
    <source>
        <dbReference type="ARBA" id="ARBA00001933"/>
    </source>
</evidence>
<accession>A0A4V6MSC2</accession>
<keyword evidence="5" id="KW-0456">Lyase</keyword>
<dbReference type="InterPro" id="IPR050571">
    <property type="entry name" value="Class-IV_PLP-Dep_Aminotrnsfr"/>
</dbReference>
<keyword evidence="4" id="KW-0663">Pyridoxal phosphate</keyword>
<keyword evidence="6" id="KW-1185">Reference proteome</keyword>
<dbReference type="Gene3D" id="3.20.10.10">
    <property type="entry name" value="D-amino Acid Aminotransferase, subunit A, domain 2"/>
    <property type="match status" value="1"/>
</dbReference>
<dbReference type="PANTHER" id="PTHR42743">
    <property type="entry name" value="AMINO-ACID AMINOTRANSFERASE"/>
    <property type="match status" value="1"/>
</dbReference>
<dbReference type="NCBIfam" id="NF005800">
    <property type="entry name" value="PRK07650.1"/>
    <property type="match status" value="1"/>
</dbReference>
<dbReference type="GO" id="GO:0008696">
    <property type="term" value="F:4-amino-4-deoxychorismate lyase activity"/>
    <property type="evidence" value="ECO:0007669"/>
    <property type="project" value="UniProtKB-EC"/>
</dbReference>
<dbReference type="Gene3D" id="3.30.470.10">
    <property type="match status" value="1"/>
</dbReference>
<dbReference type="InterPro" id="IPR036038">
    <property type="entry name" value="Aminotransferase-like"/>
</dbReference>
<name>A0A4V6MSC2_9BACL</name>
<dbReference type="CDD" id="cd00449">
    <property type="entry name" value="PLPDE_IV"/>
    <property type="match status" value="1"/>
</dbReference>